<accession>A0ABQ8WCS4</accession>
<feature type="transmembrane region" description="Helical" evidence="6">
    <location>
        <begin position="479"/>
        <end position="501"/>
    </location>
</feature>
<feature type="compositionally biased region" description="Low complexity" evidence="5">
    <location>
        <begin position="324"/>
        <end position="335"/>
    </location>
</feature>
<dbReference type="CDD" id="cd17323">
    <property type="entry name" value="MFS_Tpo1_MDR_like"/>
    <property type="match status" value="1"/>
</dbReference>
<feature type="compositionally biased region" description="Basic and acidic residues" evidence="5">
    <location>
        <begin position="590"/>
        <end position="605"/>
    </location>
</feature>
<feature type="transmembrane region" description="Helical" evidence="6">
    <location>
        <begin position="177"/>
        <end position="194"/>
    </location>
</feature>
<feature type="region of interest" description="Disordered" evidence="5">
    <location>
        <begin position="319"/>
        <end position="339"/>
    </location>
</feature>
<feature type="transmembrane region" description="Helical" evidence="6">
    <location>
        <begin position="146"/>
        <end position="165"/>
    </location>
</feature>
<feature type="region of interest" description="Disordered" evidence="5">
    <location>
        <begin position="1"/>
        <end position="98"/>
    </location>
</feature>
<dbReference type="InterPro" id="IPR036259">
    <property type="entry name" value="MFS_trans_sf"/>
</dbReference>
<gene>
    <name evidence="8" type="ORF">N7505_008331</name>
</gene>
<evidence type="ECO:0000259" key="7">
    <source>
        <dbReference type="PROSITE" id="PS50850"/>
    </source>
</evidence>
<evidence type="ECO:0000256" key="4">
    <source>
        <dbReference type="ARBA" id="ARBA00023136"/>
    </source>
</evidence>
<feature type="transmembrane region" description="Helical" evidence="6">
    <location>
        <begin position="266"/>
        <end position="284"/>
    </location>
</feature>
<dbReference type="SUPFAM" id="SSF103473">
    <property type="entry name" value="MFS general substrate transporter"/>
    <property type="match status" value="1"/>
</dbReference>
<evidence type="ECO:0000313" key="8">
    <source>
        <dbReference type="EMBL" id="KAJ5264410.1"/>
    </source>
</evidence>
<evidence type="ECO:0000256" key="1">
    <source>
        <dbReference type="ARBA" id="ARBA00004141"/>
    </source>
</evidence>
<dbReference type="InterPro" id="IPR011701">
    <property type="entry name" value="MFS"/>
</dbReference>
<organism evidence="8 9">
    <name type="scientific">Penicillium chrysogenum</name>
    <name type="common">Penicillium notatum</name>
    <dbReference type="NCBI Taxonomy" id="5076"/>
    <lineage>
        <taxon>Eukaryota</taxon>
        <taxon>Fungi</taxon>
        <taxon>Dikarya</taxon>
        <taxon>Ascomycota</taxon>
        <taxon>Pezizomycotina</taxon>
        <taxon>Eurotiomycetes</taxon>
        <taxon>Eurotiomycetidae</taxon>
        <taxon>Eurotiales</taxon>
        <taxon>Aspergillaceae</taxon>
        <taxon>Penicillium</taxon>
        <taxon>Penicillium chrysogenum species complex</taxon>
    </lineage>
</organism>
<keyword evidence="4 6" id="KW-0472">Membrane</keyword>
<feature type="transmembrane region" description="Helical" evidence="6">
    <location>
        <begin position="513"/>
        <end position="532"/>
    </location>
</feature>
<dbReference type="PANTHER" id="PTHR23502:SF150">
    <property type="entry name" value="MAJOR FACILITATOR SUPERFAMILY (MFS) PROFILE DOMAIN-CONTAINING PROTEIN-RELATED"/>
    <property type="match status" value="1"/>
</dbReference>
<feature type="region of interest" description="Disordered" evidence="5">
    <location>
        <begin position="590"/>
        <end position="629"/>
    </location>
</feature>
<evidence type="ECO:0000313" key="9">
    <source>
        <dbReference type="Proteomes" id="UP001220256"/>
    </source>
</evidence>
<feature type="transmembrane region" description="Helical" evidence="6">
    <location>
        <begin position="200"/>
        <end position="223"/>
    </location>
</feature>
<sequence>MELQPLDGTREGNTVTVPGPFEGTPADTNLSRVDSGYGVGSTEIPTPASATEASHSDANKVHNQLEAAAEGASGVLTTEPHVSTTETTPDDSPDDSQPSFSAFSKYEKLFIVVMVTLASFFSPLSGQIYYPVMPTLVRNYHLTPELINLTVTTYMIFQGLAPSFMGTFADTGGRRPAYIIAFAVYTAANIGLALQNSFAALLVLRCLQSAGSSGTVAFGYGVIADIATTAERGKYIGPMAAGVMVAPALGPVIGGLLAKFLGWRSVFWFLVIVSGGYLVFYVLAMPETARKIVGNGHSVPNEWWRRSVIQWWSKRQAQSDEEGQTGTEGSQQQSSHNKRLRFPNPLKSFVILLEWDALIIISYVGIVMFSNIALLTSTPSLFGPLYGFNELQIGLCFLPLGVSSCLGAVLYGKVIDYNYKRTAQRLGFPVDRKKGDNLRSFPIERTRLQTVFPTMAVGVAAFIPYGWVLQQKVHLAAPLVLQFIIGFCFVASLNCLNTLLVDLFPDRPATAASACNLVRCCLGAVGAAVISQMLSGMGWGWCFVFLGLVMAVGMGLLWVENVYGMGWREKRFLQIERKKAEKEARAAEIRVQGKADRRKQKDTNVRELAAGADASVTERTEGTGTRSTQ</sequence>
<feature type="transmembrane region" description="Helical" evidence="6">
    <location>
        <begin position="448"/>
        <end position="467"/>
    </location>
</feature>
<dbReference type="Pfam" id="PF07690">
    <property type="entry name" value="MFS_1"/>
    <property type="match status" value="1"/>
</dbReference>
<dbReference type="Proteomes" id="UP001220256">
    <property type="component" value="Unassembled WGS sequence"/>
</dbReference>
<keyword evidence="9" id="KW-1185">Reference proteome</keyword>
<keyword evidence="2 6" id="KW-0812">Transmembrane</keyword>
<feature type="domain" description="Major facilitator superfamily (MFS) profile" evidence="7">
    <location>
        <begin position="111"/>
        <end position="565"/>
    </location>
</feature>
<evidence type="ECO:0000256" key="6">
    <source>
        <dbReference type="SAM" id="Phobius"/>
    </source>
</evidence>
<reference evidence="8 9" key="1">
    <citation type="journal article" date="2023" name="IMA Fungus">
        <title>Comparative genomic study of the Penicillium genus elucidates a diverse pangenome and 15 lateral gene transfer events.</title>
        <authorList>
            <person name="Petersen C."/>
            <person name="Sorensen T."/>
            <person name="Nielsen M.R."/>
            <person name="Sondergaard T.E."/>
            <person name="Sorensen J.L."/>
            <person name="Fitzpatrick D.A."/>
            <person name="Frisvad J.C."/>
            <person name="Nielsen K.L."/>
        </authorList>
    </citation>
    <scope>NUCLEOTIDE SEQUENCE [LARGE SCALE GENOMIC DNA]</scope>
    <source>
        <strain evidence="8 9">IBT 3361</strain>
    </source>
</reference>
<evidence type="ECO:0000256" key="2">
    <source>
        <dbReference type="ARBA" id="ARBA00022692"/>
    </source>
</evidence>
<name>A0ABQ8WCS4_PENCH</name>
<protein>
    <recommendedName>
        <fullName evidence="7">Major facilitator superfamily (MFS) profile domain-containing protein</fullName>
    </recommendedName>
</protein>
<feature type="compositionally biased region" description="Low complexity" evidence="5">
    <location>
        <begin position="77"/>
        <end position="87"/>
    </location>
</feature>
<proteinExistence type="predicted"/>
<dbReference type="PANTHER" id="PTHR23502">
    <property type="entry name" value="MAJOR FACILITATOR SUPERFAMILY"/>
    <property type="match status" value="1"/>
</dbReference>
<keyword evidence="3 6" id="KW-1133">Transmembrane helix</keyword>
<dbReference type="InterPro" id="IPR020846">
    <property type="entry name" value="MFS_dom"/>
</dbReference>
<feature type="transmembrane region" description="Helical" evidence="6">
    <location>
        <begin position="538"/>
        <end position="559"/>
    </location>
</feature>
<feature type="transmembrane region" description="Helical" evidence="6">
    <location>
        <begin position="392"/>
        <end position="411"/>
    </location>
</feature>
<comment type="subcellular location">
    <subcellularLocation>
        <location evidence="1">Membrane</location>
        <topology evidence="1">Multi-pass membrane protein</topology>
    </subcellularLocation>
</comment>
<feature type="transmembrane region" description="Helical" evidence="6">
    <location>
        <begin position="109"/>
        <end position="130"/>
    </location>
</feature>
<feature type="transmembrane region" description="Helical" evidence="6">
    <location>
        <begin position="235"/>
        <end position="260"/>
    </location>
</feature>
<feature type="transmembrane region" description="Helical" evidence="6">
    <location>
        <begin position="349"/>
        <end position="372"/>
    </location>
</feature>
<dbReference type="EMBL" id="JAPVEB010000005">
    <property type="protein sequence ID" value="KAJ5264410.1"/>
    <property type="molecule type" value="Genomic_DNA"/>
</dbReference>
<evidence type="ECO:0000256" key="5">
    <source>
        <dbReference type="SAM" id="MobiDB-lite"/>
    </source>
</evidence>
<dbReference type="Gene3D" id="1.20.1250.20">
    <property type="entry name" value="MFS general substrate transporter like domains"/>
    <property type="match status" value="1"/>
</dbReference>
<comment type="caution">
    <text evidence="8">The sequence shown here is derived from an EMBL/GenBank/DDBJ whole genome shotgun (WGS) entry which is preliminary data.</text>
</comment>
<dbReference type="Gene3D" id="1.20.1720.10">
    <property type="entry name" value="Multidrug resistance protein D"/>
    <property type="match status" value="1"/>
</dbReference>
<dbReference type="PROSITE" id="PS50850">
    <property type="entry name" value="MFS"/>
    <property type="match status" value="1"/>
</dbReference>
<evidence type="ECO:0000256" key="3">
    <source>
        <dbReference type="ARBA" id="ARBA00022989"/>
    </source>
</evidence>